<dbReference type="Proteomes" id="UP001153069">
    <property type="component" value="Unassembled WGS sequence"/>
</dbReference>
<feature type="signal peptide" evidence="1">
    <location>
        <begin position="1"/>
        <end position="20"/>
    </location>
</feature>
<dbReference type="AlphaFoldDB" id="A0A9N8HT77"/>
<dbReference type="Gene3D" id="2.60.120.620">
    <property type="entry name" value="q2cbj1_9rhob like domain"/>
    <property type="match status" value="1"/>
</dbReference>
<evidence type="ECO:0000256" key="1">
    <source>
        <dbReference type="SAM" id="SignalP"/>
    </source>
</evidence>
<organism evidence="2 3">
    <name type="scientific">Seminavis robusta</name>
    <dbReference type="NCBI Taxonomy" id="568900"/>
    <lineage>
        <taxon>Eukaryota</taxon>
        <taxon>Sar</taxon>
        <taxon>Stramenopiles</taxon>
        <taxon>Ochrophyta</taxon>
        <taxon>Bacillariophyta</taxon>
        <taxon>Bacillariophyceae</taxon>
        <taxon>Bacillariophycidae</taxon>
        <taxon>Naviculales</taxon>
        <taxon>Naviculaceae</taxon>
        <taxon>Seminavis</taxon>
    </lineage>
</organism>
<protein>
    <submittedName>
        <fullName evidence="2">Prolyl 4-hydroxylase</fullName>
    </submittedName>
</protein>
<gene>
    <name evidence="2" type="ORF">SEMRO_1245_G255750.1</name>
</gene>
<evidence type="ECO:0000313" key="2">
    <source>
        <dbReference type="EMBL" id="CAB9521893.1"/>
    </source>
</evidence>
<evidence type="ECO:0000313" key="3">
    <source>
        <dbReference type="Proteomes" id="UP001153069"/>
    </source>
</evidence>
<keyword evidence="3" id="KW-1185">Reference proteome</keyword>
<name>A0A9N8HT77_9STRA</name>
<accession>A0A9N8HT77</accession>
<keyword evidence="1" id="KW-0732">Signal</keyword>
<dbReference type="OrthoDB" id="48633at2759"/>
<dbReference type="EMBL" id="CAICTM010001243">
    <property type="protein sequence ID" value="CAB9521893.1"/>
    <property type="molecule type" value="Genomic_DNA"/>
</dbReference>
<sequence>MVASLLLLLVLLVSIPAASGRKTTSTTGGDGRDIQVINDSNAKVDIFWVHPTTRELHKSIEDGILKGTDAVINSFKHHEFEVQEVPRKSTGSCRESECAKAHFKVTTKDEQRFIIAADFTVTYQDTQTRALEQAKRVSRECPVPTTLLEDDNTNSTMDEWTACLQREIEATLREPRQEVHFQASVRHDLGQRLVKHACQDQERFPTSISTHNQTLLNLGPGKNPTMRVFFDSNDNHKVVLLERFVSKAQCQSLLQHPSNSDGTTLDWAASQKDATVSAILSRIYQSLNRVLDHKVPISDKAFWKHQKQTQTTTHFQIQTRTPSPDDEPHEFVAPPNLLGTIILFCQVPTKGGAIHFPKAGTHIKPYKGSALWITYQAPNNNDNNKQLLDDKNVFTNQYVQCPVVEGTEATLTLHLPMIPNT</sequence>
<comment type="caution">
    <text evidence="2">The sequence shown here is derived from an EMBL/GenBank/DDBJ whole genome shotgun (WGS) entry which is preliminary data.</text>
</comment>
<feature type="chain" id="PRO_5040514466" evidence="1">
    <location>
        <begin position="21"/>
        <end position="421"/>
    </location>
</feature>
<reference evidence="2" key="1">
    <citation type="submission" date="2020-06" db="EMBL/GenBank/DDBJ databases">
        <authorList>
            <consortium name="Plant Systems Biology data submission"/>
        </authorList>
    </citation>
    <scope>NUCLEOTIDE SEQUENCE</scope>
    <source>
        <strain evidence="2">D6</strain>
    </source>
</reference>
<proteinExistence type="predicted"/>